<dbReference type="InterPro" id="IPR029058">
    <property type="entry name" value="AB_hydrolase_fold"/>
</dbReference>
<dbReference type="InterPro" id="IPR012908">
    <property type="entry name" value="PGAP1-ab_dom-like"/>
</dbReference>
<dbReference type="AlphaFoldDB" id="A0A7X4H8G3"/>
<dbReference type="Pfam" id="PF07819">
    <property type="entry name" value="PGAP1"/>
    <property type="match status" value="1"/>
</dbReference>
<dbReference type="SUPFAM" id="SSF53474">
    <property type="entry name" value="alpha/beta-Hydrolases"/>
    <property type="match status" value="1"/>
</dbReference>
<evidence type="ECO:0000259" key="2">
    <source>
        <dbReference type="Pfam" id="PF07819"/>
    </source>
</evidence>
<evidence type="ECO:0000256" key="1">
    <source>
        <dbReference type="SAM" id="MobiDB-lite"/>
    </source>
</evidence>
<dbReference type="EMBL" id="WWCU01000002">
    <property type="protein sequence ID" value="MYN06173.1"/>
    <property type="molecule type" value="Genomic_DNA"/>
</dbReference>
<keyword evidence="3" id="KW-0378">Hydrolase</keyword>
<dbReference type="PANTHER" id="PTHR11440">
    <property type="entry name" value="LECITHIN-CHOLESTEROL ACYLTRANSFERASE-RELATED"/>
    <property type="match status" value="1"/>
</dbReference>
<organism evidence="3 4">
    <name type="scientific">Pseudoduganella aquatica</name>
    <dbReference type="NCBI Taxonomy" id="2660641"/>
    <lineage>
        <taxon>Bacteria</taxon>
        <taxon>Pseudomonadati</taxon>
        <taxon>Pseudomonadota</taxon>
        <taxon>Betaproteobacteria</taxon>
        <taxon>Burkholderiales</taxon>
        <taxon>Oxalobacteraceae</taxon>
        <taxon>Telluria group</taxon>
        <taxon>Pseudoduganella</taxon>
    </lineage>
</organism>
<protein>
    <submittedName>
        <fullName evidence="3">Alpha/beta fold hydrolase</fullName>
    </submittedName>
</protein>
<proteinExistence type="predicted"/>
<feature type="compositionally biased region" description="Basic and acidic residues" evidence="1">
    <location>
        <begin position="92"/>
        <end position="103"/>
    </location>
</feature>
<accession>A0A7X4H8G3</accession>
<dbReference type="Proteomes" id="UP000450676">
    <property type="component" value="Unassembled WGS sequence"/>
</dbReference>
<dbReference type="GO" id="GO:0016788">
    <property type="term" value="F:hydrolase activity, acting on ester bonds"/>
    <property type="evidence" value="ECO:0007669"/>
    <property type="project" value="InterPro"/>
</dbReference>
<dbReference type="RefSeq" id="WP_161070564.1">
    <property type="nucleotide sequence ID" value="NZ_WWCU01000002.1"/>
</dbReference>
<name>A0A7X4H8G3_9BURK</name>
<dbReference type="Gene3D" id="3.40.50.1820">
    <property type="entry name" value="alpha/beta hydrolase"/>
    <property type="match status" value="1"/>
</dbReference>
<evidence type="ECO:0000313" key="3">
    <source>
        <dbReference type="EMBL" id="MYN06173.1"/>
    </source>
</evidence>
<evidence type="ECO:0000313" key="4">
    <source>
        <dbReference type="Proteomes" id="UP000450676"/>
    </source>
</evidence>
<keyword evidence="4" id="KW-1185">Reference proteome</keyword>
<sequence>MAAVPEPTRPLTNVRHESDGTIRATAALSPKSCNTRASIVVPPTKVIPVIFVPGIMGSNLCATRDPQKTPNKVLDPGEAAWRPPNGVDEGLSEARKWQRRDPAKRQSVLDAATLDVDGGGLIKVAINSRTGAALLSPEEARRRGWGEVHWSSYGTVLCTLQERLNATFQDLWGHVSHDGHWRRINVSNPENGEDVNSAELNEISPCELQKFAEYHYPVYAFGYNWLQSNEQSANSLRQRIEDIIASWANAKRKCTSVILVTHSMGGLVARACAKAIPSKIVGVIHGAMPALGAPVCYRRIACGTETSHPGKGKLENAAAEKFADIAGRRPEDTTAVMAMSAGALELLPNHLYPERWLFAAVKSGDSAKPDDYLELPKGNPYEMYRDMSSWYRVINPDLADPANNCSGEVNARIDEAVLQAERFHTEVLGSYYHPNTFAFYGDDVQQQSVSGCRWLASTLQGTLSRELLAKGKYLSHVASGARNVALAGGATLNFSLNEQYAAGDGTVPRLSGAGPSGKVLRLFQTQGYDHQGSYNNTDILYLTQHLIAKLVQKI</sequence>
<feature type="domain" description="GPI inositol-deacylase PGAP1-like alpha/beta" evidence="2">
    <location>
        <begin position="232"/>
        <end position="294"/>
    </location>
</feature>
<gene>
    <name evidence="3" type="ORF">GTP77_02355</name>
</gene>
<feature type="region of interest" description="Disordered" evidence="1">
    <location>
        <begin position="62"/>
        <end position="103"/>
    </location>
</feature>
<reference evidence="3 4" key="1">
    <citation type="submission" date="2019-12" db="EMBL/GenBank/DDBJ databases">
        <title>Novel species isolated from a subtropical stream in China.</title>
        <authorList>
            <person name="Lu H."/>
        </authorList>
    </citation>
    <scope>NUCLEOTIDE SEQUENCE [LARGE SCALE GENOMIC DNA]</scope>
    <source>
        <strain evidence="3 4">FT127W</strain>
    </source>
</reference>
<comment type="caution">
    <text evidence="3">The sequence shown here is derived from an EMBL/GenBank/DDBJ whole genome shotgun (WGS) entry which is preliminary data.</text>
</comment>